<sequence length="84" mass="9104">MDAEDNLPWGDCHVPLTEAGGKRRGNQQKNTEIVAIERKGGCVTAPLTGLARAHCGSELIVRKNLRSAVMNAKVCKSVGKYIDR</sequence>
<evidence type="ECO:0000313" key="2">
    <source>
        <dbReference type="Proteomes" id="UP000324222"/>
    </source>
</evidence>
<organism evidence="1 2">
    <name type="scientific">Portunus trituberculatus</name>
    <name type="common">Swimming crab</name>
    <name type="synonym">Neptunus trituberculatus</name>
    <dbReference type="NCBI Taxonomy" id="210409"/>
    <lineage>
        <taxon>Eukaryota</taxon>
        <taxon>Metazoa</taxon>
        <taxon>Ecdysozoa</taxon>
        <taxon>Arthropoda</taxon>
        <taxon>Crustacea</taxon>
        <taxon>Multicrustacea</taxon>
        <taxon>Malacostraca</taxon>
        <taxon>Eumalacostraca</taxon>
        <taxon>Eucarida</taxon>
        <taxon>Decapoda</taxon>
        <taxon>Pleocyemata</taxon>
        <taxon>Brachyura</taxon>
        <taxon>Eubrachyura</taxon>
        <taxon>Portunoidea</taxon>
        <taxon>Portunidae</taxon>
        <taxon>Portuninae</taxon>
        <taxon>Portunus</taxon>
    </lineage>
</organism>
<accession>A0A5B7HZ34</accession>
<comment type="caution">
    <text evidence="1">The sequence shown here is derived from an EMBL/GenBank/DDBJ whole genome shotgun (WGS) entry which is preliminary data.</text>
</comment>
<dbReference type="EMBL" id="VSRR010040076">
    <property type="protein sequence ID" value="MPC74959.1"/>
    <property type="molecule type" value="Genomic_DNA"/>
</dbReference>
<dbReference type="AlphaFoldDB" id="A0A5B7HZ34"/>
<proteinExistence type="predicted"/>
<reference evidence="1 2" key="1">
    <citation type="submission" date="2019-05" db="EMBL/GenBank/DDBJ databases">
        <title>Another draft genome of Portunus trituberculatus and its Hox gene families provides insights of decapod evolution.</title>
        <authorList>
            <person name="Jeong J.-H."/>
            <person name="Song I."/>
            <person name="Kim S."/>
            <person name="Choi T."/>
            <person name="Kim D."/>
            <person name="Ryu S."/>
            <person name="Kim W."/>
        </authorList>
    </citation>
    <scope>NUCLEOTIDE SEQUENCE [LARGE SCALE GENOMIC DNA]</scope>
    <source>
        <tissue evidence="1">Muscle</tissue>
    </source>
</reference>
<keyword evidence="2" id="KW-1185">Reference proteome</keyword>
<protein>
    <submittedName>
        <fullName evidence="1">Uncharacterized protein</fullName>
    </submittedName>
</protein>
<dbReference type="Proteomes" id="UP000324222">
    <property type="component" value="Unassembled WGS sequence"/>
</dbReference>
<gene>
    <name evidence="1" type="ORF">E2C01_069342</name>
</gene>
<evidence type="ECO:0000313" key="1">
    <source>
        <dbReference type="EMBL" id="MPC74959.1"/>
    </source>
</evidence>
<name>A0A5B7HZ34_PORTR</name>